<organism evidence="1 2">
    <name type="scientific">Vreelandella sulfidaeris</name>
    <dbReference type="NCBI Taxonomy" id="115553"/>
    <lineage>
        <taxon>Bacteria</taxon>
        <taxon>Pseudomonadati</taxon>
        <taxon>Pseudomonadota</taxon>
        <taxon>Gammaproteobacteria</taxon>
        <taxon>Oceanospirillales</taxon>
        <taxon>Halomonadaceae</taxon>
        <taxon>Vreelandella</taxon>
    </lineage>
</organism>
<proteinExistence type="predicted"/>
<dbReference type="EMBL" id="AP019514">
    <property type="protein sequence ID" value="BBI64301.1"/>
    <property type="molecule type" value="Genomic_DNA"/>
</dbReference>
<protein>
    <submittedName>
        <fullName evidence="1">Uncharacterized protein</fullName>
    </submittedName>
</protein>
<reference evidence="1 2" key="1">
    <citation type="journal article" date="2019" name="Microbiol. Resour. Announc.">
        <title>Complete Genome Sequence of Halomonas sulfidaeris Strain Esulfide1 Isolated from a Metal Sulfide Rock at a Depth of 2,200 Meters, Obtained Using Nanopore Sequencing.</title>
        <authorList>
            <person name="Saito M."/>
            <person name="Nishigata A."/>
            <person name="Galipon J."/>
            <person name="Arakawa K."/>
        </authorList>
    </citation>
    <scope>NUCLEOTIDE SEQUENCE [LARGE SCALE GENOMIC DNA]</scope>
    <source>
        <strain evidence="1 2">ATCC BAA-803</strain>
    </source>
</reference>
<evidence type="ECO:0000313" key="2">
    <source>
        <dbReference type="Proteomes" id="UP000320231"/>
    </source>
</evidence>
<sequence length="65" mass="7096">MQEDGRNADLVIGQVRDMPSGNIDDYIAIAFLAIVEKKAPLSHQKTMVLLMSVKALLPLEMVGSL</sequence>
<dbReference type="KEGG" id="hsr:HSBAA_56070"/>
<name>A0A455UI06_9GAMM</name>
<gene>
    <name evidence="1" type="ORF">HSBAA_56070</name>
</gene>
<dbReference type="AlphaFoldDB" id="A0A455UI06"/>
<accession>A0A455UI06</accession>
<evidence type="ECO:0000313" key="1">
    <source>
        <dbReference type="EMBL" id="BBI64301.1"/>
    </source>
</evidence>
<dbReference type="Proteomes" id="UP000320231">
    <property type="component" value="Chromosome"/>
</dbReference>